<gene>
    <name evidence="7" type="ORF">BKA55DRAFT_299441</name>
</gene>
<feature type="domain" description="Helicase C-terminal" evidence="6">
    <location>
        <begin position="751"/>
        <end position="903"/>
    </location>
</feature>
<dbReference type="InterPro" id="IPR001650">
    <property type="entry name" value="Helicase_C-like"/>
</dbReference>
<dbReference type="SMART" id="SM00490">
    <property type="entry name" value="HELICc"/>
    <property type="match status" value="1"/>
</dbReference>
<dbReference type="RefSeq" id="XP_046052172.1">
    <property type="nucleotide sequence ID" value="XM_046185591.1"/>
</dbReference>
<dbReference type="PROSITE" id="PS51192">
    <property type="entry name" value="HELICASE_ATP_BIND_1"/>
    <property type="match status" value="1"/>
</dbReference>
<reference evidence="7" key="1">
    <citation type="journal article" date="2021" name="Nat. Commun.">
        <title>Genetic determinants of endophytism in the Arabidopsis root mycobiome.</title>
        <authorList>
            <person name="Mesny F."/>
            <person name="Miyauchi S."/>
            <person name="Thiergart T."/>
            <person name="Pickel B."/>
            <person name="Atanasova L."/>
            <person name="Karlsson M."/>
            <person name="Huettel B."/>
            <person name="Barry K.W."/>
            <person name="Haridas S."/>
            <person name="Chen C."/>
            <person name="Bauer D."/>
            <person name="Andreopoulos W."/>
            <person name="Pangilinan J."/>
            <person name="LaButti K."/>
            <person name="Riley R."/>
            <person name="Lipzen A."/>
            <person name="Clum A."/>
            <person name="Drula E."/>
            <person name="Henrissat B."/>
            <person name="Kohler A."/>
            <person name="Grigoriev I.V."/>
            <person name="Martin F.M."/>
            <person name="Hacquard S."/>
        </authorList>
    </citation>
    <scope>NUCLEOTIDE SEQUENCE</scope>
    <source>
        <strain evidence="7">MPI-CAGE-AT-0023</strain>
    </source>
</reference>
<name>A0A9P9HN53_FUSRE</name>
<dbReference type="CDD" id="cd18793">
    <property type="entry name" value="SF2_C_SNF"/>
    <property type="match status" value="1"/>
</dbReference>
<organism evidence="7 8">
    <name type="scientific">Fusarium redolens</name>
    <dbReference type="NCBI Taxonomy" id="48865"/>
    <lineage>
        <taxon>Eukaryota</taxon>
        <taxon>Fungi</taxon>
        <taxon>Dikarya</taxon>
        <taxon>Ascomycota</taxon>
        <taxon>Pezizomycotina</taxon>
        <taxon>Sordariomycetes</taxon>
        <taxon>Hypocreomycetidae</taxon>
        <taxon>Hypocreales</taxon>
        <taxon>Nectriaceae</taxon>
        <taxon>Fusarium</taxon>
        <taxon>Fusarium redolens species complex</taxon>
    </lineage>
</organism>
<dbReference type="InterPro" id="IPR000330">
    <property type="entry name" value="SNF2_N"/>
</dbReference>
<evidence type="ECO:0000256" key="3">
    <source>
        <dbReference type="ARBA" id="ARBA00022840"/>
    </source>
</evidence>
<dbReference type="GO" id="GO:0005524">
    <property type="term" value="F:ATP binding"/>
    <property type="evidence" value="ECO:0007669"/>
    <property type="project" value="UniProtKB-KW"/>
</dbReference>
<dbReference type="InterPro" id="IPR014001">
    <property type="entry name" value="Helicase_ATP-bd"/>
</dbReference>
<dbReference type="Pfam" id="PF00176">
    <property type="entry name" value="SNF2-rel_dom"/>
    <property type="match status" value="1"/>
</dbReference>
<dbReference type="GO" id="GO:0006281">
    <property type="term" value="P:DNA repair"/>
    <property type="evidence" value="ECO:0007669"/>
    <property type="project" value="TreeGrafter"/>
</dbReference>
<protein>
    <submittedName>
        <fullName evidence="7">SNF2 family N-terminal domain-containing protein</fullName>
    </submittedName>
</protein>
<dbReference type="OrthoDB" id="448448at2759"/>
<feature type="region of interest" description="Disordered" evidence="4">
    <location>
        <begin position="1"/>
        <end position="46"/>
    </location>
</feature>
<dbReference type="Gene3D" id="3.40.50.300">
    <property type="entry name" value="P-loop containing nucleotide triphosphate hydrolases"/>
    <property type="match status" value="1"/>
</dbReference>
<evidence type="ECO:0000256" key="1">
    <source>
        <dbReference type="ARBA" id="ARBA00022741"/>
    </source>
</evidence>
<dbReference type="InterPro" id="IPR027417">
    <property type="entry name" value="P-loop_NTPase"/>
</dbReference>
<evidence type="ECO:0000259" key="6">
    <source>
        <dbReference type="PROSITE" id="PS51194"/>
    </source>
</evidence>
<evidence type="ECO:0000313" key="8">
    <source>
        <dbReference type="Proteomes" id="UP000720189"/>
    </source>
</evidence>
<dbReference type="Proteomes" id="UP000720189">
    <property type="component" value="Unassembled WGS sequence"/>
</dbReference>
<keyword evidence="2" id="KW-0378">Hydrolase</keyword>
<keyword evidence="3" id="KW-0067">ATP-binding</keyword>
<comment type="caution">
    <text evidence="7">The sequence shown here is derived from an EMBL/GenBank/DDBJ whole genome shotgun (WGS) entry which is preliminary data.</text>
</comment>
<dbReference type="CDD" id="cd18008">
    <property type="entry name" value="DEXDc_SHPRH-like"/>
    <property type="match status" value="1"/>
</dbReference>
<accession>A0A9P9HN53</accession>
<dbReference type="GeneID" id="70215545"/>
<dbReference type="Gene3D" id="3.40.50.10810">
    <property type="entry name" value="Tandem AAA-ATPase domain"/>
    <property type="match status" value="1"/>
</dbReference>
<proteinExistence type="predicted"/>
<dbReference type="PROSITE" id="PS51194">
    <property type="entry name" value="HELICASE_CTER"/>
    <property type="match status" value="1"/>
</dbReference>
<dbReference type="PANTHER" id="PTHR45626:SF22">
    <property type="entry name" value="DNA REPAIR PROTEIN RAD5"/>
    <property type="match status" value="1"/>
</dbReference>
<feature type="domain" description="Helicase ATP-binding" evidence="5">
    <location>
        <begin position="343"/>
        <end position="525"/>
    </location>
</feature>
<dbReference type="GO" id="GO:0016787">
    <property type="term" value="F:hydrolase activity"/>
    <property type="evidence" value="ECO:0007669"/>
    <property type="project" value="UniProtKB-KW"/>
</dbReference>
<dbReference type="GO" id="GO:0008094">
    <property type="term" value="F:ATP-dependent activity, acting on DNA"/>
    <property type="evidence" value="ECO:0007669"/>
    <property type="project" value="TreeGrafter"/>
</dbReference>
<dbReference type="AlphaFoldDB" id="A0A9P9HN53"/>
<evidence type="ECO:0000256" key="4">
    <source>
        <dbReference type="SAM" id="MobiDB-lite"/>
    </source>
</evidence>
<feature type="compositionally biased region" description="Polar residues" evidence="4">
    <location>
        <begin position="16"/>
        <end position="28"/>
    </location>
</feature>
<evidence type="ECO:0000256" key="2">
    <source>
        <dbReference type="ARBA" id="ARBA00022801"/>
    </source>
</evidence>
<keyword evidence="8" id="KW-1185">Reference proteome</keyword>
<evidence type="ECO:0000259" key="5">
    <source>
        <dbReference type="PROSITE" id="PS51192"/>
    </source>
</evidence>
<dbReference type="InterPro" id="IPR049730">
    <property type="entry name" value="SNF2/RAD54-like_C"/>
</dbReference>
<dbReference type="InterPro" id="IPR038718">
    <property type="entry name" value="SNF2-like_sf"/>
</dbReference>
<dbReference type="Pfam" id="PF00271">
    <property type="entry name" value="Helicase_C"/>
    <property type="match status" value="1"/>
</dbReference>
<dbReference type="SUPFAM" id="SSF52540">
    <property type="entry name" value="P-loop containing nucleoside triphosphate hydrolases"/>
    <property type="match status" value="2"/>
</dbReference>
<keyword evidence="1" id="KW-0547">Nucleotide-binding</keyword>
<dbReference type="GO" id="GO:0005634">
    <property type="term" value="C:nucleus"/>
    <property type="evidence" value="ECO:0007669"/>
    <property type="project" value="TreeGrafter"/>
</dbReference>
<evidence type="ECO:0000313" key="7">
    <source>
        <dbReference type="EMBL" id="KAH7259464.1"/>
    </source>
</evidence>
<dbReference type="SMART" id="SM00487">
    <property type="entry name" value="DEXDc"/>
    <property type="match status" value="1"/>
</dbReference>
<sequence length="920" mass="102441">MTPSLKRRRDCDNDTENGTSNKYSQRQAVCSDGESSPHYFDPGMELDWPSDTSGIGDDISVAEGGFGEERICYGAIRGAQVLLNPQTQMPQETQPWARYCLFKIEPDGRTHYLVGGGEPNSKKRSVLDCDTAAVLMLTAEKVRSVSFTAVLGVDMFRGKRKKSGKGLPVEVSVNIYGPRSSMSEVDGVLSEIGTYRTYLQHPAFMEPGIPYINPQFFYPTSQKTDLRHLVGSSSQESGTKSKISEEVEVVMESLDGWSEDITAARSRIDDLQQILDQFLLTTRLKEYAIQQSRLLTVVTMRLILGTNRHQLKGVEFILGREDDEVATQMHRHMLMSIHHSLLSHSDHPGRGGILADVMGLGKTLTMLSAILCSKQLCQLSVRDSMSNSDARENSLLNITLVVLPSRQVLDVWQNEIDRRFQPNTFKTVTFHGDARPKKRELLLGHDLVLTTYHTLEKDHRGRGILCSIKWSRIVLDEAHQIRNSSIKLHKAAAALESDTRWCLTGTPIQNSFDDLRSLLKFLRFEPFCQSNLFEQHIVKPFREDPPNGSEESRNLKIMLKVCCLRRTQAKLDLPASTIHKIGVTPTETENSMFTSILDQCREDFDKMAGKEGSSKKSNILFSAIMKLRRVCNHGAIPISSSSSRQTNQLAVPKTKVKASRSPSAEPACEFCDERTGDFDLGGFDSCPICGRLQFEINDEASSLALSPWPTPSPTPSMMDLDIPEPTTRELSRQSGSDLKQQSSKMSALVNNIKTSCLDAGSKSVVFSSWRDTLDVLATILGAEGIDFVQVDGRNPLAGRTELLSRFCQDPEIRVLLISINTGAVGLTLTQANMVHIVEPQWNPAIEEQAIARVIRMGQTRPVTIFKYITAGSIENTVVKMQEKKTRIIKLSMQDKDGADADANLDSFKFAIDPNEWGVVS</sequence>
<dbReference type="PANTHER" id="PTHR45626">
    <property type="entry name" value="TRANSCRIPTION TERMINATION FACTOR 2-RELATED"/>
    <property type="match status" value="1"/>
</dbReference>
<dbReference type="EMBL" id="JAGMUX010000005">
    <property type="protein sequence ID" value="KAH7259464.1"/>
    <property type="molecule type" value="Genomic_DNA"/>
</dbReference>
<dbReference type="InterPro" id="IPR050628">
    <property type="entry name" value="SNF2_RAD54_helicase_TF"/>
</dbReference>